<reference evidence="1 2" key="1">
    <citation type="submission" date="2011-08" db="EMBL/GenBank/DDBJ databases">
        <authorList>
            <person name="Weinstock G."/>
            <person name="Sodergren E."/>
            <person name="Clifton S."/>
            <person name="Fulton L."/>
            <person name="Fulton B."/>
            <person name="Courtney L."/>
            <person name="Fronick C."/>
            <person name="Harrison M."/>
            <person name="Strong C."/>
            <person name="Farmer C."/>
            <person name="Delahaunty K."/>
            <person name="Markovic C."/>
            <person name="Hall O."/>
            <person name="Minx P."/>
            <person name="Tomlinson C."/>
            <person name="Mitreva M."/>
            <person name="Hou S."/>
            <person name="Chen J."/>
            <person name="Wollam A."/>
            <person name="Pepin K.H."/>
            <person name="Johnson M."/>
            <person name="Bhonagiri V."/>
            <person name="Zhang X."/>
            <person name="Suruliraj S."/>
            <person name="Warren W."/>
            <person name="Chinwalla A."/>
            <person name="Mardis E.R."/>
            <person name="Wilson R.K."/>
        </authorList>
    </citation>
    <scope>NUCLEOTIDE SEQUENCE [LARGE SCALE GENOMIC DNA]</scope>
    <source>
        <strain evidence="1 2">ATCC 51873</strain>
    </source>
</reference>
<dbReference type="Proteomes" id="UP000005959">
    <property type="component" value="Unassembled WGS sequence"/>
</dbReference>
<dbReference type="AlphaFoldDB" id="G9YAU1"/>
<comment type="caution">
    <text evidence="1">The sequence shown here is derived from an EMBL/GenBank/DDBJ whole genome shotgun (WGS) entry which is preliminary data.</text>
</comment>
<dbReference type="EMBL" id="AGCI01000088">
    <property type="protein sequence ID" value="EHM39825.1"/>
    <property type="molecule type" value="Genomic_DNA"/>
</dbReference>
<evidence type="ECO:0000313" key="1">
    <source>
        <dbReference type="EMBL" id="EHM39825.1"/>
    </source>
</evidence>
<accession>G9YAU1</accession>
<proteinExistence type="predicted"/>
<name>G9YAU1_HAFAL</name>
<dbReference type="HOGENOM" id="CLU_2861491_0_0_6"/>
<gene>
    <name evidence="1" type="ORF">HMPREF0454_03716</name>
</gene>
<organism evidence="1 2">
    <name type="scientific">Hafnia alvei ATCC 51873</name>
    <dbReference type="NCBI Taxonomy" id="1002364"/>
    <lineage>
        <taxon>Bacteria</taxon>
        <taxon>Pseudomonadati</taxon>
        <taxon>Pseudomonadota</taxon>
        <taxon>Gammaproteobacteria</taxon>
        <taxon>Enterobacterales</taxon>
        <taxon>Hafniaceae</taxon>
        <taxon>Hafnia</taxon>
    </lineage>
</organism>
<protein>
    <submittedName>
        <fullName evidence="1">Uncharacterized protein</fullName>
    </submittedName>
</protein>
<sequence length="64" mass="7257">MYLFGEGRHGVVILAKTGKGKQVDGGDYRLSDSTLNGEYRPNPCLNEECLMPRKRLLCEKSILW</sequence>
<evidence type="ECO:0000313" key="2">
    <source>
        <dbReference type="Proteomes" id="UP000005959"/>
    </source>
</evidence>